<feature type="repeat" description="WD" evidence="7">
    <location>
        <begin position="236"/>
        <end position="277"/>
    </location>
</feature>
<dbReference type="GO" id="GO:0030687">
    <property type="term" value="C:preribosome, large subunit precursor"/>
    <property type="evidence" value="ECO:0007669"/>
    <property type="project" value="UniProtKB-UniRule"/>
</dbReference>
<dbReference type="GO" id="GO:0070545">
    <property type="term" value="C:PeBoW complex"/>
    <property type="evidence" value="ECO:0007669"/>
    <property type="project" value="TreeGrafter"/>
</dbReference>
<dbReference type="GO" id="GO:0000463">
    <property type="term" value="P:maturation of LSU-rRNA from tricistronic rRNA transcript (SSU-rRNA, 5.8S rRNA, LSU-rRNA)"/>
    <property type="evidence" value="ECO:0007669"/>
    <property type="project" value="UniProtKB-UniRule"/>
</dbReference>
<protein>
    <recommendedName>
        <fullName evidence="6">Ribosome biogenesis protein BOP1 homolog</fullName>
    </recommendedName>
</protein>
<dbReference type="InterPro" id="IPR015943">
    <property type="entry name" value="WD40/YVTN_repeat-like_dom_sf"/>
</dbReference>
<dbReference type="AlphaFoldDB" id="A0A0L0FQE1"/>
<dbReference type="Proteomes" id="UP000054560">
    <property type="component" value="Unassembled WGS sequence"/>
</dbReference>
<comment type="similarity">
    <text evidence="6">Belongs to the WD repeat BOP1/ERB1 family.</text>
</comment>
<comment type="function">
    <text evidence="6">Required for maturation of ribosomal RNAs and formation of the large ribosomal subunit.</text>
</comment>
<evidence type="ECO:0000313" key="9">
    <source>
        <dbReference type="EMBL" id="KNC78997.1"/>
    </source>
</evidence>
<comment type="subcellular location">
    <subcellularLocation>
        <location evidence="6">Nucleus</location>
        <location evidence="6">Nucleolus</location>
    </subcellularLocation>
    <subcellularLocation>
        <location evidence="6">Nucleus</location>
        <location evidence="6">Nucleoplasm</location>
    </subcellularLocation>
</comment>
<evidence type="ECO:0000256" key="2">
    <source>
        <dbReference type="ARBA" id="ARBA00022552"/>
    </source>
</evidence>
<keyword evidence="4" id="KW-0677">Repeat</keyword>
<evidence type="ECO:0000256" key="7">
    <source>
        <dbReference type="PROSITE-ProRule" id="PRU00221"/>
    </source>
</evidence>
<dbReference type="InterPro" id="IPR001680">
    <property type="entry name" value="WD40_rpt"/>
</dbReference>
<dbReference type="GO" id="GO:0043021">
    <property type="term" value="F:ribonucleoprotein complex binding"/>
    <property type="evidence" value="ECO:0007669"/>
    <property type="project" value="UniProtKB-UniRule"/>
</dbReference>
<evidence type="ECO:0000256" key="3">
    <source>
        <dbReference type="ARBA" id="ARBA00022574"/>
    </source>
</evidence>
<dbReference type="SMART" id="SM00320">
    <property type="entry name" value="WD40"/>
    <property type="match status" value="7"/>
</dbReference>
<dbReference type="SMART" id="SM01035">
    <property type="entry name" value="BOP1NT"/>
    <property type="match status" value="1"/>
</dbReference>
<dbReference type="EMBL" id="KQ242382">
    <property type="protein sequence ID" value="KNC78997.1"/>
    <property type="molecule type" value="Genomic_DNA"/>
</dbReference>
<gene>
    <name evidence="9" type="ORF">SARC_08586</name>
</gene>
<dbReference type="PANTHER" id="PTHR17605:SF0">
    <property type="entry name" value="RIBOSOME BIOGENESIS PROTEIN BOP1"/>
    <property type="match status" value="1"/>
</dbReference>
<keyword evidence="2 6" id="KW-0698">rRNA processing</keyword>
<evidence type="ECO:0000256" key="1">
    <source>
        <dbReference type="ARBA" id="ARBA00022517"/>
    </source>
</evidence>
<name>A0A0L0FQE1_9EUKA</name>
<dbReference type="InterPro" id="IPR036322">
    <property type="entry name" value="WD40_repeat_dom_sf"/>
</dbReference>
<dbReference type="Pfam" id="PF08145">
    <property type="entry name" value="BOP1NT"/>
    <property type="match status" value="1"/>
</dbReference>
<dbReference type="FunFam" id="2.130.10.10:FF:000061">
    <property type="entry name" value="Ribosome biogenesis protein BOP1 homolog"/>
    <property type="match status" value="1"/>
</dbReference>
<keyword evidence="1 6" id="KW-0690">Ribosome biogenesis</keyword>
<accession>A0A0L0FQE1</accession>
<dbReference type="Gene3D" id="2.130.10.10">
    <property type="entry name" value="YVTN repeat-like/Quinoprotein amine dehydrogenase"/>
    <property type="match status" value="1"/>
</dbReference>
<reference evidence="9 10" key="1">
    <citation type="submission" date="2011-02" db="EMBL/GenBank/DDBJ databases">
        <title>The Genome Sequence of Sphaeroforma arctica JP610.</title>
        <authorList>
            <consortium name="The Broad Institute Genome Sequencing Platform"/>
            <person name="Russ C."/>
            <person name="Cuomo C."/>
            <person name="Young S.K."/>
            <person name="Zeng Q."/>
            <person name="Gargeya S."/>
            <person name="Alvarado L."/>
            <person name="Berlin A."/>
            <person name="Chapman S.B."/>
            <person name="Chen Z."/>
            <person name="Freedman E."/>
            <person name="Gellesch M."/>
            <person name="Goldberg J."/>
            <person name="Griggs A."/>
            <person name="Gujja S."/>
            <person name="Heilman E."/>
            <person name="Heiman D."/>
            <person name="Howarth C."/>
            <person name="Mehta T."/>
            <person name="Neiman D."/>
            <person name="Pearson M."/>
            <person name="Roberts A."/>
            <person name="Saif S."/>
            <person name="Shea T."/>
            <person name="Shenoy N."/>
            <person name="Sisk P."/>
            <person name="Stolte C."/>
            <person name="Sykes S."/>
            <person name="White J."/>
            <person name="Yandava C."/>
            <person name="Burger G."/>
            <person name="Gray M.W."/>
            <person name="Holland P.W.H."/>
            <person name="King N."/>
            <person name="Lang F.B.F."/>
            <person name="Roger A.J."/>
            <person name="Ruiz-Trillo I."/>
            <person name="Haas B."/>
            <person name="Nusbaum C."/>
            <person name="Birren B."/>
        </authorList>
    </citation>
    <scope>NUCLEOTIDE SEQUENCE [LARGE SCALE GENOMIC DNA]</scope>
    <source>
        <strain evidence="9 10">JP610</strain>
    </source>
</reference>
<evidence type="ECO:0000256" key="4">
    <source>
        <dbReference type="ARBA" id="ARBA00022737"/>
    </source>
</evidence>
<organism evidence="9 10">
    <name type="scientific">Sphaeroforma arctica JP610</name>
    <dbReference type="NCBI Taxonomy" id="667725"/>
    <lineage>
        <taxon>Eukaryota</taxon>
        <taxon>Ichthyosporea</taxon>
        <taxon>Ichthyophonida</taxon>
        <taxon>Sphaeroforma</taxon>
    </lineage>
</organism>
<evidence type="ECO:0000256" key="5">
    <source>
        <dbReference type="ARBA" id="ARBA00023242"/>
    </source>
</evidence>
<dbReference type="GeneID" id="25909090"/>
<evidence type="ECO:0000313" key="10">
    <source>
        <dbReference type="Proteomes" id="UP000054560"/>
    </source>
</evidence>
<sequence>MDNPDYWRTIKDPTTGEQVVLSNEEVDIIQRIQGRINGDGEEQHPEHVDFFTNTVMIHPVGNEPEPKRRFIPSVHEHKKIMKIVRGIRDGRIQVGARDRSKKKEEKPKVYEMWAEGDVPTKDHYMHMPAPKMKLPGHEESYNPPSEYLLNKEEQAEWEALDMEDREPKFLPTKYSALRLVPRYDDFIQERFERCLDLYLCPRGRKNRVNIDPESLIPKLPKPKELQPFPIACVVDFVGHTSNIVSIATSPSGQYLASVSLDKTLRLWETVSGRCVRTIALQTSSATSIKDAATCVAWNPNPEISIIAVSIGQDVCVYNPRLGAREAWEAVDVVLARAESAPNQTSGINWAKAGDDQRERHGLRMRVTHSADVTSVTWHKKGDYFAAVTPTAPEGVAIHQLSRSRSQTPFKKAKGTIQKVQFHPTRPIFFVATQRYVRVYNLSSQELIKKLITGVKWVSSMDVHPAGDNLIIGSYDRRLCWFDLDLSVRPYKTLRYHTQALRGVAFHQKYPLFASCSDDGKVHVFHGRVFNDLNQNALIVPVKVLEGHTRTSSGTGVMDIKFHPTQPWVFSCSAAGELKMWT</sequence>
<dbReference type="InterPro" id="IPR012953">
    <property type="entry name" value="BOP1_N_dom"/>
</dbReference>
<dbReference type="OrthoDB" id="5571054at2759"/>
<dbReference type="HAMAP" id="MF_03027">
    <property type="entry name" value="BOP1"/>
    <property type="match status" value="1"/>
</dbReference>
<dbReference type="Pfam" id="PF00400">
    <property type="entry name" value="WD40"/>
    <property type="match status" value="4"/>
</dbReference>
<dbReference type="PROSITE" id="PS50294">
    <property type="entry name" value="WD_REPEATS_REGION"/>
    <property type="match status" value="1"/>
</dbReference>
<keyword evidence="3 7" id="KW-0853">WD repeat</keyword>
<keyword evidence="5 6" id="KW-0539">Nucleus</keyword>
<dbReference type="STRING" id="667725.A0A0L0FQE1"/>
<dbReference type="GO" id="GO:0000466">
    <property type="term" value="P:maturation of 5.8S rRNA from tricistronic rRNA transcript (SSU-rRNA, 5.8S rRNA, LSU-rRNA)"/>
    <property type="evidence" value="ECO:0007669"/>
    <property type="project" value="UniProtKB-UniRule"/>
</dbReference>
<dbReference type="GO" id="GO:0005654">
    <property type="term" value="C:nucleoplasm"/>
    <property type="evidence" value="ECO:0007669"/>
    <property type="project" value="UniProtKB-SubCell"/>
</dbReference>
<feature type="domain" description="BOP1 N-terminal" evidence="8">
    <location>
        <begin position="1"/>
        <end position="229"/>
    </location>
</feature>
<dbReference type="RefSeq" id="XP_014152899.1">
    <property type="nucleotide sequence ID" value="XM_014297424.1"/>
</dbReference>
<dbReference type="PANTHER" id="PTHR17605">
    <property type="entry name" value="RIBOSOME BIOGENESIS PROTEIN BOP1 BLOCK OF PROLIFERATION 1 PROTEIN"/>
    <property type="match status" value="1"/>
</dbReference>
<keyword evidence="10" id="KW-1185">Reference proteome</keyword>
<proteinExistence type="inferred from homology"/>
<evidence type="ECO:0000256" key="6">
    <source>
        <dbReference type="HAMAP-Rule" id="MF_03027"/>
    </source>
</evidence>
<dbReference type="SUPFAM" id="SSF50978">
    <property type="entry name" value="WD40 repeat-like"/>
    <property type="match status" value="1"/>
</dbReference>
<evidence type="ECO:0000259" key="8">
    <source>
        <dbReference type="SMART" id="SM01035"/>
    </source>
</evidence>
<dbReference type="InterPro" id="IPR028598">
    <property type="entry name" value="BOP1/Erb1"/>
</dbReference>
<dbReference type="PROSITE" id="PS50082">
    <property type="entry name" value="WD_REPEATS_2"/>
    <property type="match status" value="1"/>
</dbReference>
<dbReference type="eggNOG" id="KOG0650">
    <property type="taxonomic scope" value="Eukaryota"/>
</dbReference>